<name>A0ABY5RXF4_9HYPH</name>
<evidence type="ECO:0000313" key="1">
    <source>
        <dbReference type="EMBL" id="UVF21703.1"/>
    </source>
</evidence>
<protein>
    <submittedName>
        <fullName evidence="1">Class I SAM-dependent methyltransferase</fullName>
    </submittedName>
</protein>
<gene>
    <name evidence="1" type="ORF">HPT29_011530</name>
</gene>
<keyword evidence="1" id="KW-0808">Transferase</keyword>
<reference evidence="1" key="1">
    <citation type="submission" date="2022-08" db="EMBL/GenBank/DDBJ databases">
        <title>Microvirga terrae sp. nov., isolated from soil.</title>
        <authorList>
            <person name="Kim K.H."/>
            <person name="Seo Y.L."/>
            <person name="Kim J.M."/>
            <person name="Lee J.K."/>
            <person name="Han D.M."/>
            <person name="Jeon C.O."/>
        </authorList>
    </citation>
    <scope>NUCLEOTIDE SEQUENCE</scope>
    <source>
        <strain evidence="1">R24</strain>
    </source>
</reference>
<dbReference type="Gene3D" id="3.40.50.150">
    <property type="entry name" value="Vaccinia Virus protein VP39"/>
    <property type="match status" value="1"/>
</dbReference>
<dbReference type="InterPro" id="IPR029063">
    <property type="entry name" value="SAM-dependent_MTases_sf"/>
</dbReference>
<accession>A0ABY5RXF4</accession>
<keyword evidence="1" id="KW-0489">Methyltransferase</keyword>
<dbReference type="RefSeq" id="WP_173950278.1">
    <property type="nucleotide sequence ID" value="NZ_CP102845.1"/>
</dbReference>
<dbReference type="EMBL" id="CP102845">
    <property type="protein sequence ID" value="UVF21703.1"/>
    <property type="molecule type" value="Genomic_DNA"/>
</dbReference>
<sequence length="221" mass="24837">MTATAPTELEKTYRQIAEYYSRRLRRFGPTPFGVDWSCVPTQALRFRKLLKICDFDRPISINDVGCGYGALLGYMALYHSGGTVDYLGVDVSLAMVRRARKLWSGGMIRFYHGWESPRSADYSIASGIFNVMLDQPRPRWENFIERTLVHLGATSRKAFAVNFVHEPEQGREATPGLYCASPAQWIDFCEVRLGAEVSLIEGYGMSEFTLLVSPKGSASNL</sequence>
<dbReference type="Proteomes" id="UP001017257">
    <property type="component" value="Chromosome"/>
</dbReference>
<dbReference type="GO" id="GO:0032259">
    <property type="term" value="P:methylation"/>
    <property type="evidence" value="ECO:0007669"/>
    <property type="project" value="UniProtKB-KW"/>
</dbReference>
<keyword evidence="2" id="KW-1185">Reference proteome</keyword>
<proteinExistence type="predicted"/>
<dbReference type="SUPFAM" id="SSF53335">
    <property type="entry name" value="S-adenosyl-L-methionine-dependent methyltransferases"/>
    <property type="match status" value="1"/>
</dbReference>
<evidence type="ECO:0000313" key="2">
    <source>
        <dbReference type="Proteomes" id="UP001017257"/>
    </source>
</evidence>
<dbReference type="GO" id="GO:0008168">
    <property type="term" value="F:methyltransferase activity"/>
    <property type="evidence" value="ECO:0007669"/>
    <property type="project" value="UniProtKB-KW"/>
</dbReference>
<organism evidence="1 2">
    <name type="scientific">Microvirga terrae</name>
    <dbReference type="NCBI Taxonomy" id="2740529"/>
    <lineage>
        <taxon>Bacteria</taxon>
        <taxon>Pseudomonadati</taxon>
        <taxon>Pseudomonadota</taxon>
        <taxon>Alphaproteobacteria</taxon>
        <taxon>Hyphomicrobiales</taxon>
        <taxon>Methylobacteriaceae</taxon>
        <taxon>Microvirga</taxon>
    </lineage>
</organism>